<comment type="caution">
    <text evidence="2">The sequence shown here is derived from an EMBL/GenBank/DDBJ whole genome shotgun (WGS) entry which is preliminary data.</text>
</comment>
<dbReference type="InterPro" id="IPR050583">
    <property type="entry name" value="Mycobacterial_A85_antigen"/>
</dbReference>
<dbReference type="Proteomes" id="UP001155280">
    <property type="component" value="Unassembled WGS sequence"/>
</dbReference>
<sequence length="272" mass="31410">MKIRLLFLFTFYLITFNLQSQSTASAQVSGFQIEAPQLDTLKKIWIYLPKTYKTSKKRYPVIYMHDAQNLFDRETSFVGEWEIDETLDSLEIPEAIIVGIEHGGEKRLDELTPFPNEKYGGGKGDSYLEFLTQNLKPHIDSTYRTKADIQNTGIFGSSLGGLISFYALLKYPETFGMAGIYSPSFWFTEKIYEYAREKKLNTNARISFLVGTEESEEMIPDMKRMIELLTARGMKAENFQAVYVEGGKHNEALWRQNFAKTYLWLINNKSLE</sequence>
<keyword evidence="3" id="KW-1185">Reference proteome</keyword>
<evidence type="ECO:0000313" key="3">
    <source>
        <dbReference type="Proteomes" id="UP001155280"/>
    </source>
</evidence>
<dbReference type="EMBL" id="JANCNS010000003">
    <property type="protein sequence ID" value="MCP9201008.1"/>
    <property type="molecule type" value="Genomic_DNA"/>
</dbReference>
<reference evidence="2" key="1">
    <citation type="submission" date="2022-07" db="EMBL/GenBank/DDBJ databases">
        <title>Gramela sediminis sp. nov., isolated from deep-sea sediment of the Indian Ocean.</title>
        <authorList>
            <person name="Shi H."/>
        </authorList>
    </citation>
    <scope>NUCLEOTIDE SEQUENCE</scope>
    <source>
        <strain evidence="2">GC03-9</strain>
    </source>
</reference>
<dbReference type="GO" id="GO:0016787">
    <property type="term" value="F:hydrolase activity"/>
    <property type="evidence" value="ECO:0007669"/>
    <property type="project" value="UniProtKB-KW"/>
</dbReference>
<dbReference type="InterPro" id="IPR029058">
    <property type="entry name" value="AB_hydrolase_fold"/>
</dbReference>
<dbReference type="AlphaFoldDB" id="A0A9X2R9U1"/>
<name>A0A9X2R9U1_9FLAO</name>
<feature type="chain" id="PRO_5040824960" evidence="1">
    <location>
        <begin position="21"/>
        <end position="272"/>
    </location>
</feature>
<gene>
    <name evidence="2" type="ORF">MKO06_13910</name>
</gene>
<dbReference type="Pfam" id="PF00756">
    <property type="entry name" value="Esterase"/>
    <property type="match status" value="1"/>
</dbReference>
<accession>A0A9X2R9U1</accession>
<dbReference type="PANTHER" id="PTHR48098:SF6">
    <property type="entry name" value="FERRI-BACILLIBACTIN ESTERASE BESA"/>
    <property type="match status" value="1"/>
</dbReference>
<proteinExistence type="predicted"/>
<evidence type="ECO:0000313" key="2">
    <source>
        <dbReference type="EMBL" id="MCP9201008.1"/>
    </source>
</evidence>
<dbReference type="PANTHER" id="PTHR48098">
    <property type="entry name" value="ENTEROCHELIN ESTERASE-RELATED"/>
    <property type="match status" value="1"/>
</dbReference>
<evidence type="ECO:0000256" key="1">
    <source>
        <dbReference type="SAM" id="SignalP"/>
    </source>
</evidence>
<dbReference type="RefSeq" id="WP_241552679.1">
    <property type="nucleotide sequence ID" value="NZ_JANCNS010000003.1"/>
</dbReference>
<keyword evidence="1" id="KW-0732">Signal</keyword>
<feature type="signal peptide" evidence="1">
    <location>
        <begin position="1"/>
        <end position="20"/>
    </location>
</feature>
<keyword evidence="2" id="KW-0378">Hydrolase</keyword>
<protein>
    <submittedName>
        <fullName evidence="2">Alpha/beta hydrolase-fold protein</fullName>
    </submittedName>
</protein>
<organism evidence="2 3">
    <name type="scientific">Christiangramia oceanisediminis</name>
    <dbReference type="NCBI Taxonomy" id="2920386"/>
    <lineage>
        <taxon>Bacteria</taxon>
        <taxon>Pseudomonadati</taxon>
        <taxon>Bacteroidota</taxon>
        <taxon>Flavobacteriia</taxon>
        <taxon>Flavobacteriales</taxon>
        <taxon>Flavobacteriaceae</taxon>
        <taxon>Christiangramia</taxon>
    </lineage>
</organism>
<dbReference type="SUPFAM" id="SSF53474">
    <property type="entry name" value="alpha/beta-Hydrolases"/>
    <property type="match status" value="1"/>
</dbReference>
<dbReference type="InterPro" id="IPR000801">
    <property type="entry name" value="Esterase-like"/>
</dbReference>
<dbReference type="Gene3D" id="3.40.50.1820">
    <property type="entry name" value="alpha/beta hydrolase"/>
    <property type="match status" value="1"/>
</dbReference>